<dbReference type="Proteomes" id="UP000295136">
    <property type="component" value="Unassembled WGS sequence"/>
</dbReference>
<dbReference type="PROSITE" id="PS51664">
    <property type="entry name" value="YCAO"/>
    <property type="match status" value="1"/>
</dbReference>
<dbReference type="InterPro" id="IPR003776">
    <property type="entry name" value="YcaO-like_dom"/>
</dbReference>
<feature type="region of interest" description="Disordered" evidence="1">
    <location>
        <begin position="1"/>
        <end position="21"/>
    </location>
</feature>
<dbReference type="AlphaFoldDB" id="A0A4R5E9T3"/>
<organism evidence="3 4">
    <name type="scientific">Nonomuraea mesophila</name>
    <dbReference type="NCBI Taxonomy" id="2530382"/>
    <lineage>
        <taxon>Bacteria</taxon>
        <taxon>Bacillati</taxon>
        <taxon>Actinomycetota</taxon>
        <taxon>Actinomycetes</taxon>
        <taxon>Streptosporangiales</taxon>
        <taxon>Streptosporangiaceae</taxon>
        <taxon>Nonomuraea</taxon>
    </lineage>
</organism>
<dbReference type="Gene3D" id="3.30.1330.230">
    <property type="match status" value="1"/>
</dbReference>
<dbReference type="Pfam" id="PF02624">
    <property type="entry name" value="YcaO"/>
    <property type="match status" value="1"/>
</dbReference>
<dbReference type="PANTHER" id="PTHR37809">
    <property type="entry name" value="RIBOSOMAL PROTEIN S12 METHYLTHIOTRANSFERASE ACCESSORY FACTOR YCAO"/>
    <property type="match status" value="1"/>
</dbReference>
<proteinExistence type="predicted"/>
<dbReference type="EMBL" id="SMLD01000205">
    <property type="protein sequence ID" value="TDE28647.1"/>
    <property type="molecule type" value="Genomic_DNA"/>
</dbReference>
<comment type="caution">
    <text evidence="3">The sequence shown here is derived from an EMBL/GenBank/DDBJ whole genome shotgun (WGS) entry which is preliminary data.</text>
</comment>
<dbReference type="PANTHER" id="PTHR37809:SF1">
    <property type="entry name" value="RIBOSOMAL PROTEIN S12 METHYLTHIOTRANSFERASE ACCESSORY FACTOR YCAO"/>
    <property type="match status" value="1"/>
</dbReference>
<reference evidence="3 4" key="1">
    <citation type="submission" date="2019-03" db="EMBL/GenBank/DDBJ databases">
        <title>Draft genome sequences of novel Actinobacteria.</title>
        <authorList>
            <person name="Sahin N."/>
            <person name="Ay H."/>
            <person name="Saygin H."/>
        </authorList>
    </citation>
    <scope>NUCLEOTIDE SEQUENCE [LARGE SCALE GENOMIC DNA]</scope>
    <source>
        <strain evidence="3 4">6K102</strain>
    </source>
</reference>
<evidence type="ECO:0000256" key="1">
    <source>
        <dbReference type="SAM" id="MobiDB-lite"/>
    </source>
</evidence>
<protein>
    <submittedName>
        <fullName evidence="3">TOMM leader peptide-binding protein</fullName>
    </submittedName>
</protein>
<dbReference type="Gene3D" id="3.30.40.250">
    <property type="match status" value="1"/>
</dbReference>
<accession>A0A4R5E9T3</accession>
<keyword evidence="4" id="KW-1185">Reference proteome</keyword>
<evidence type="ECO:0000259" key="2">
    <source>
        <dbReference type="PROSITE" id="PS51664"/>
    </source>
</evidence>
<dbReference type="NCBIfam" id="TIGR03604">
    <property type="entry name" value="TOMM_cyclo_SagD"/>
    <property type="match status" value="1"/>
</dbReference>
<dbReference type="Gene3D" id="3.40.50.720">
    <property type="entry name" value="NAD(P)-binding Rossmann-like Domain"/>
    <property type="match status" value="1"/>
</dbReference>
<gene>
    <name evidence="3" type="ORF">E1295_42355</name>
</gene>
<evidence type="ECO:0000313" key="4">
    <source>
        <dbReference type="Proteomes" id="UP000295136"/>
    </source>
</evidence>
<name>A0A4R5E9T3_9ACTN</name>
<evidence type="ECO:0000313" key="3">
    <source>
        <dbReference type="EMBL" id="TDE28647.1"/>
    </source>
</evidence>
<dbReference type="NCBIfam" id="TIGR03882">
    <property type="entry name" value="cyclo_dehyd_2"/>
    <property type="match status" value="1"/>
</dbReference>
<dbReference type="InterPro" id="IPR027624">
    <property type="entry name" value="TOMM_cyclo_SagD"/>
</dbReference>
<sequence>MRTPEPVPSGRRTATRPRPYGRWPGRCAARARCRWRCRWTAIPRRPGCCRSSSESSSSMTEAALTTVRSVTDPDLATVLGEGRLHAAVRQALAAGPGDGAIVVVSDADDRRPYPAVARRAAERDVPWLPVRVEAGWALVGPAVRPSQPGCPTCVERRRTGNRPDAPARDALRERWAADLDVRPSALLTPLVSRTVAALVADEVRRLRHDPGSARTVGALLKVRLPTAAVRRHRFLPDPLCPDCGARPDDSPHFGRYVPRPAPKPDPATFRVGGISGRAAELEERFVDAETGIVQALVAQEHGGGPMAVARLSPVRTEHESHHGYGRSDDFVSARATAVAEALERIAGIHPRSRRTAVRAAYADVADHALDPRTLGLYPDDWYDQPGFLFTRFDPERPTTWVWAYSFARNAPVLVPESYAFFGPRPPDDLGFAYECSNGCALGGHPAEAILYGLLEVAERDAALATWYARMPIPRVDLGSAADRRIPMLARRVQDRLGYEVHAFAALLEQRVPVFWVMAVDALGGEDRPRALCGSASHLDPERALRRALEDLGPMLAGHVERYDPASSARLAADSDEVRLLEHHPLAYGHPDAFARLGFLPLEGPTLSVAEVTARVGWPEHDDLTEDVAELAGRYLTGGLDVIAVDITSPEARGCGLSAAKIIVPGTMSMTFGHRYRRVHGLPRLLRLPRLLGYRDRDLRPGELNPYPHPFP</sequence>
<feature type="domain" description="YcaO" evidence="2">
    <location>
        <begin position="323"/>
        <end position="711"/>
    </location>
</feature>
<dbReference type="Gene3D" id="3.30.160.660">
    <property type="match status" value="1"/>
</dbReference>
<dbReference type="InterPro" id="IPR022291">
    <property type="entry name" value="Bacteriocin_synth_cyclodeHase"/>
</dbReference>